<dbReference type="PROSITE" id="PS00330">
    <property type="entry name" value="HEMOLYSIN_CALCIUM"/>
    <property type="match status" value="2"/>
</dbReference>
<dbReference type="InterPro" id="IPR050557">
    <property type="entry name" value="RTX_toxin/Mannuronan_C5-epim"/>
</dbReference>
<name>A0A844AK71_9RHOB</name>
<dbReference type="EMBL" id="WIXK01000001">
    <property type="protein sequence ID" value="MQY41625.1"/>
    <property type="molecule type" value="Genomic_DNA"/>
</dbReference>
<evidence type="ECO:0000256" key="2">
    <source>
        <dbReference type="ARBA" id="ARBA00022525"/>
    </source>
</evidence>
<reference evidence="3 4" key="1">
    <citation type="submission" date="2019-10" db="EMBL/GenBank/DDBJ databases">
        <title>Epibacterium sp. nov., isolated from seawater.</title>
        <authorList>
            <person name="Zhang X."/>
            <person name="Li N."/>
        </authorList>
    </citation>
    <scope>NUCLEOTIDE SEQUENCE [LARGE SCALE GENOMIC DNA]</scope>
    <source>
        <strain evidence="3 4">SM1969</strain>
    </source>
</reference>
<dbReference type="RefSeq" id="WP_153544954.1">
    <property type="nucleotide sequence ID" value="NZ_WIXK01000001.1"/>
</dbReference>
<comment type="subcellular location">
    <subcellularLocation>
        <location evidence="1">Secreted</location>
    </subcellularLocation>
</comment>
<sequence>MTRITVVSGDHGLSQISLYLLPDFTADNVELATRTNSVLLFQSNNGFFVRMLGEFTGDDISLWTLTGLEVGRDNQTQIRATDFEIGFNEYTQITDPADLIDATLSGSDVFVSQNDADNNWDSGAGDDTLNLGRGDDLIFAGEGIDRLIIDDNFANAEFLDTPDRVAVRSNDGTDTLFGVELLQFNDRLVTIARDFSLSGGARLSGDQFSATRDDVLLAGEGNDTLLGGIGADLLIGEGGDDTILGGNGRDFIRAGTDNDMVRGGNGADRILGNEGNDVLRGGYGRDTLNGGEGNDQIYGGKGYDLLYGSRGHDRLFGEARNDTLRGQLGDDSLFGGSGNDMLFGGQGNDLLRGGAGNDFFNGGAGDDVFVFTSGNGDDRIVNFAAGEDTIRIQDGADSLEDLSFETLGDDVLVSFSDVTILVQDVELNALQDADNFLF</sequence>
<dbReference type="Gene3D" id="2.150.10.10">
    <property type="entry name" value="Serralysin-like metalloprotease, C-terminal"/>
    <property type="match status" value="3"/>
</dbReference>
<organism evidence="3 4">
    <name type="scientific">Tritonibacter aquimaris</name>
    <dbReference type="NCBI Taxonomy" id="2663379"/>
    <lineage>
        <taxon>Bacteria</taxon>
        <taxon>Pseudomonadati</taxon>
        <taxon>Pseudomonadota</taxon>
        <taxon>Alphaproteobacteria</taxon>
        <taxon>Rhodobacterales</taxon>
        <taxon>Paracoccaceae</taxon>
        <taxon>Tritonibacter</taxon>
    </lineage>
</organism>
<dbReference type="SUPFAM" id="SSF51120">
    <property type="entry name" value="beta-Roll"/>
    <property type="match status" value="2"/>
</dbReference>
<dbReference type="AlphaFoldDB" id="A0A844AK71"/>
<accession>A0A844AK71</accession>
<dbReference type="PANTHER" id="PTHR38340:SF1">
    <property type="entry name" value="S-LAYER PROTEIN"/>
    <property type="match status" value="1"/>
</dbReference>
<gene>
    <name evidence="3" type="ORF">GG681_03155</name>
</gene>
<dbReference type="InterPro" id="IPR018511">
    <property type="entry name" value="Hemolysin-typ_Ca-bd_CS"/>
</dbReference>
<dbReference type="PANTHER" id="PTHR38340">
    <property type="entry name" value="S-LAYER PROTEIN"/>
    <property type="match status" value="1"/>
</dbReference>
<dbReference type="InterPro" id="IPR011049">
    <property type="entry name" value="Serralysin-like_metalloprot_C"/>
</dbReference>
<proteinExistence type="predicted"/>
<evidence type="ECO:0000313" key="4">
    <source>
        <dbReference type="Proteomes" id="UP000436694"/>
    </source>
</evidence>
<comment type="caution">
    <text evidence="3">The sequence shown here is derived from an EMBL/GenBank/DDBJ whole genome shotgun (WGS) entry which is preliminary data.</text>
</comment>
<dbReference type="GO" id="GO:0005576">
    <property type="term" value="C:extracellular region"/>
    <property type="evidence" value="ECO:0007669"/>
    <property type="project" value="UniProtKB-SubCell"/>
</dbReference>
<keyword evidence="4" id="KW-1185">Reference proteome</keyword>
<keyword evidence="2" id="KW-0964">Secreted</keyword>
<evidence type="ECO:0000313" key="3">
    <source>
        <dbReference type="EMBL" id="MQY41625.1"/>
    </source>
</evidence>
<dbReference type="PRINTS" id="PR00313">
    <property type="entry name" value="CABNDNGRPT"/>
</dbReference>
<evidence type="ECO:0008006" key="5">
    <source>
        <dbReference type="Google" id="ProtNLM"/>
    </source>
</evidence>
<evidence type="ECO:0000256" key="1">
    <source>
        <dbReference type="ARBA" id="ARBA00004613"/>
    </source>
</evidence>
<dbReference type="Proteomes" id="UP000436694">
    <property type="component" value="Unassembled WGS sequence"/>
</dbReference>
<protein>
    <recommendedName>
        <fullName evidence="5">Bifunctional hemolysin/adenylate cyclase</fullName>
    </recommendedName>
</protein>
<dbReference type="Pfam" id="PF00353">
    <property type="entry name" value="HemolysinCabind"/>
    <property type="match status" value="5"/>
</dbReference>
<dbReference type="GO" id="GO:0005509">
    <property type="term" value="F:calcium ion binding"/>
    <property type="evidence" value="ECO:0007669"/>
    <property type="project" value="InterPro"/>
</dbReference>
<dbReference type="InterPro" id="IPR001343">
    <property type="entry name" value="Hemolysn_Ca-bd"/>
</dbReference>